<sequence>MKYLILFSLLLTVNSQAQEPVEDKPKNQKRPSWSQGLPERQSSMTPTSSINKFKVKQEPMDVIEDDRSLELTELPSVEIEMMNTQPVIELEPVMELEVETVQPVAATREEAFDQYFSSKGEGEVKTEVNPLVSEYKWTLLKSLPIEVPQNFSDNETLKLNIHINPKGHVTRVTVAEASIPKKIFESAEKSILKWRFEAPAEIGINEVISKTFSIDIKTDA</sequence>
<feature type="region of interest" description="Disordered" evidence="1">
    <location>
        <begin position="17"/>
        <end position="56"/>
    </location>
</feature>
<protein>
    <recommendedName>
        <fullName evidence="5">TonB family protein</fullName>
    </recommendedName>
</protein>
<dbReference type="SUPFAM" id="SSF74653">
    <property type="entry name" value="TolA/TonB C-terminal domain"/>
    <property type="match status" value="1"/>
</dbReference>
<organism evidence="3 4">
    <name type="scientific">Marinicella litoralis</name>
    <dbReference type="NCBI Taxonomy" id="644220"/>
    <lineage>
        <taxon>Bacteria</taxon>
        <taxon>Pseudomonadati</taxon>
        <taxon>Pseudomonadota</taxon>
        <taxon>Gammaproteobacteria</taxon>
        <taxon>Lysobacterales</taxon>
        <taxon>Marinicellaceae</taxon>
        <taxon>Marinicella</taxon>
    </lineage>
</organism>
<keyword evidence="4" id="KW-1185">Reference proteome</keyword>
<evidence type="ECO:0000256" key="1">
    <source>
        <dbReference type="SAM" id="MobiDB-lite"/>
    </source>
</evidence>
<feature type="signal peptide" evidence="2">
    <location>
        <begin position="1"/>
        <end position="17"/>
    </location>
</feature>
<feature type="compositionally biased region" description="Polar residues" evidence="1">
    <location>
        <begin position="30"/>
        <end position="51"/>
    </location>
</feature>
<feature type="chain" id="PRO_5020571455" description="TonB family protein" evidence="2">
    <location>
        <begin position="18"/>
        <end position="220"/>
    </location>
</feature>
<proteinExistence type="predicted"/>
<evidence type="ECO:0000256" key="2">
    <source>
        <dbReference type="SAM" id="SignalP"/>
    </source>
</evidence>
<dbReference type="Proteomes" id="UP000295724">
    <property type="component" value="Unassembled WGS sequence"/>
</dbReference>
<accession>A0A4R6Y375</accession>
<dbReference type="RefSeq" id="WP_099017874.1">
    <property type="nucleotide sequence ID" value="NZ_NIHB01000001.1"/>
</dbReference>
<reference evidence="3 4" key="1">
    <citation type="submission" date="2019-03" db="EMBL/GenBank/DDBJ databases">
        <title>Genomic Encyclopedia of Type Strains, Phase IV (KMG-IV): sequencing the most valuable type-strain genomes for metagenomic binning, comparative biology and taxonomic classification.</title>
        <authorList>
            <person name="Goeker M."/>
        </authorList>
    </citation>
    <scope>NUCLEOTIDE SEQUENCE [LARGE SCALE GENOMIC DNA]</scope>
    <source>
        <strain evidence="3 4">DSM 25488</strain>
    </source>
</reference>
<evidence type="ECO:0000313" key="4">
    <source>
        <dbReference type="Proteomes" id="UP000295724"/>
    </source>
</evidence>
<gene>
    <name evidence="3" type="ORF">C8D91_0350</name>
</gene>
<dbReference type="OrthoDB" id="6198722at2"/>
<comment type="caution">
    <text evidence="3">The sequence shown here is derived from an EMBL/GenBank/DDBJ whole genome shotgun (WGS) entry which is preliminary data.</text>
</comment>
<keyword evidence="2" id="KW-0732">Signal</keyword>
<name>A0A4R6Y375_9GAMM</name>
<dbReference type="AlphaFoldDB" id="A0A4R6Y375"/>
<evidence type="ECO:0000313" key="3">
    <source>
        <dbReference type="EMBL" id="TDR23488.1"/>
    </source>
</evidence>
<dbReference type="Gene3D" id="3.30.2420.10">
    <property type="entry name" value="TonB"/>
    <property type="match status" value="1"/>
</dbReference>
<dbReference type="EMBL" id="SNZB01000001">
    <property type="protein sequence ID" value="TDR23488.1"/>
    <property type="molecule type" value="Genomic_DNA"/>
</dbReference>
<evidence type="ECO:0008006" key="5">
    <source>
        <dbReference type="Google" id="ProtNLM"/>
    </source>
</evidence>